<gene>
    <name evidence="1" type="ORF">Pmar_PMAR003482</name>
</gene>
<evidence type="ECO:0000313" key="1">
    <source>
        <dbReference type="EMBL" id="EER16020.1"/>
    </source>
</evidence>
<dbReference type="RefSeq" id="XP_002784224.1">
    <property type="nucleotide sequence ID" value="XM_002784178.1"/>
</dbReference>
<dbReference type="InParanoid" id="C5KHF8"/>
<evidence type="ECO:0000313" key="2">
    <source>
        <dbReference type="Proteomes" id="UP000007800"/>
    </source>
</evidence>
<dbReference type="GeneID" id="9061007"/>
<name>C5KHF8_PERM5</name>
<reference evidence="1 2" key="1">
    <citation type="submission" date="2008-07" db="EMBL/GenBank/DDBJ databases">
        <authorList>
            <person name="El-Sayed N."/>
            <person name="Caler E."/>
            <person name="Inman J."/>
            <person name="Amedeo P."/>
            <person name="Hass B."/>
            <person name="Wortman J."/>
        </authorList>
    </citation>
    <scope>NUCLEOTIDE SEQUENCE [LARGE SCALE GENOMIC DNA]</scope>
    <source>
        <strain evidence="2">ATCC 50983 / TXsc</strain>
    </source>
</reference>
<keyword evidence="2" id="KW-1185">Reference proteome</keyword>
<dbReference type="Proteomes" id="UP000007800">
    <property type="component" value="Unassembled WGS sequence"/>
</dbReference>
<protein>
    <submittedName>
        <fullName evidence="1">Uncharacterized protein</fullName>
    </submittedName>
</protein>
<dbReference type="AlphaFoldDB" id="C5KHF8"/>
<sequence length="96" mass="10638">MSNVNVLSNLGGLIFNEVVTKDLKRQCSKPLLNSTKKEGNWFSSGGEDFDCTYKAQEPKPLTISCFKMSERSGRVKLVDTSNARNTLPSETPILLL</sequence>
<dbReference type="OrthoDB" id="424044at2759"/>
<proteinExistence type="predicted"/>
<dbReference type="EMBL" id="GG673069">
    <property type="protein sequence ID" value="EER16020.1"/>
    <property type="molecule type" value="Genomic_DNA"/>
</dbReference>
<accession>C5KHF8</accession>
<organism evidence="2">
    <name type="scientific">Perkinsus marinus (strain ATCC 50983 / TXsc)</name>
    <dbReference type="NCBI Taxonomy" id="423536"/>
    <lineage>
        <taxon>Eukaryota</taxon>
        <taxon>Sar</taxon>
        <taxon>Alveolata</taxon>
        <taxon>Perkinsozoa</taxon>
        <taxon>Perkinsea</taxon>
        <taxon>Perkinsida</taxon>
        <taxon>Perkinsidae</taxon>
        <taxon>Perkinsus</taxon>
    </lineage>
</organism>